<protein>
    <submittedName>
        <fullName evidence="2">Uncharacterized protein</fullName>
    </submittedName>
</protein>
<feature type="compositionally biased region" description="Basic and acidic residues" evidence="1">
    <location>
        <begin position="42"/>
        <end position="71"/>
    </location>
</feature>
<feature type="compositionally biased region" description="Polar residues" evidence="1">
    <location>
        <begin position="25"/>
        <end position="34"/>
    </location>
</feature>
<dbReference type="Gramene" id="rna24553">
    <property type="protein sequence ID" value="RHN62028.1"/>
    <property type="gene ID" value="gene24553"/>
</dbReference>
<gene>
    <name evidence="2" type="ORF">MtrunA17_Chr4g0042971</name>
</gene>
<dbReference type="EMBL" id="PSQE01000004">
    <property type="protein sequence ID" value="RHN62028.1"/>
    <property type="molecule type" value="Genomic_DNA"/>
</dbReference>
<proteinExistence type="predicted"/>
<feature type="region of interest" description="Disordered" evidence="1">
    <location>
        <begin position="22"/>
        <end position="82"/>
    </location>
</feature>
<name>A0A396IB81_MEDTR</name>
<sequence length="156" mass="16244">MAESGEPNKFLPSEVLGSAKVAAESAQTTVGQQSEKVATAAEKAKKTVVEHVDRAADHVHSTPEEPPKSEEGTGEPNKFLPSEVLGSAKVAAESAQTTVVKQGEKVATAAEGVKKTVVEQIDRAADYVHSKPVEPAKTEEAGVLDGVKKTVGGLFK</sequence>
<evidence type="ECO:0000313" key="2">
    <source>
        <dbReference type="EMBL" id="RHN62028.1"/>
    </source>
</evidence>
<dbReference type="Proteomes" id="UP000265566">
    <property type="component" value="Chromosome 4"/>
</dbReference>
<comment type="caution">
    <text evidence="2">The sequence shown here is derived from an EMBL/GenBank/DDBJ whole genome shotgun (WGS) entry which is preliminary data.</text>
</comment>
<evidence type="ECO:0000256" key="1">
    <source>
        <dbReference type="SAM" id="MobiDB-lite"/>
    </source>
</evidence>
<organism evidence="2">
    <name type="scientific">Medicago truncatula</name>
    <name type="common">Barrel medic</name>
    <name type="synonym">Medicago tribuloides</name>
    <dbReference type="NCBI Taxonomy" id="3880"/>
    <lineage>
        <taxon>Eukaryota</taxon>
        <taxon>Viridiplantae</taxon>
        <taxon>Streptophyta</taxon>
        <taxon>Embryophyta</taxon>
        <taxon>Tracheophyta</taxon>
        <taxon>Spermatophyta</taxon>
        <taxon>Magnoliopsida</taxon>
        <taxon>eudicotyledons</taxon>
        <taxon>Gunneridae</taxon>
        <taxon>Pentapetalae</taxon>
        <taxon>rosids</taxon>
        <taxon>fabids</taxon>
        <taxon>Fabales</taxon>
        <taxon>Fabaceae</taxon>
        <taxon>Papilionoideae</taxon>
        <taxon>50 kb inversion clade</taxon>
        <taxon>NPAAA clade</taxon>
        <taxon>Hologalegina</taxon>
        <taxon>IRL clade</taxon>
        <taxon>Trifolieae</taxon>
        <taxon>Medicago</taxon>
    </lineage>
</organism>
<dbReference type="AlphaFoldDB" id="A0A396IB81"/>
<reference evidence="2" key="1">
    <citation type="journal article" date="2018" name="Nat. Plants">
        <title>Whole-genome landscape of Medicago truncatula symbiotic genes.</title>
        <authorList>
            <person name="Pecrix Y."/>
            <person name="Gamas P."/>
            <person name="Carrere S."/>
        </authorList>
    </citation>
    <scope>NUCLEOTIDE SEQUENCE</scope>
    <source>
        <tissue evidence="2">Leaves</tissue>
    </source>
</reference>
<accession>A0A396IB81</accession>